<proteinExistence type="inferred from homology"/>
<feature type="domain" description="Phospholipase/carboxylesterase/thioesterase" evidence="11">
    <location>
        <begin position="8"/>
        <end position="212"/>
    </location>
</feature>
<dbReference type="Proteomes" id="UP000001593">
    <property type="component" value="Unassembled WGS sequence"/>
</dbReference>
<evidence type="ECO:0000256" key="7">
    <source>
        <dbReference type="ARBA" id="ARBA00023098"/>
    </source>
</evidence>
<dbReference type="Pfam" id="PF02230">
    <property type="entry name" value="Abhydrolase_2"/>
    <property type="match status" value="1"/>
</dbReference>
<dbReference type="GO" id="GO:0042997">
    <property type="term" value="P:negative regulation of Golgi to plasma membrane protein transport"/>
    <property type="evidence" value="ECO:0000318"/>
    <property type="project" value="GO_Central"/>
</dbReference>
<dbReference type="PhylomeDB" id="A7SM87"/>
<dbReference type="PANTHER" id="PTHR10655">
    <property type="entry name" value="LYSOPHOSPHOLIPASE-RELATED"/>
    <property type="match status" value="1"/>
</dbReference>
<dbReference type="PANTHER" id="PTHR10655:SF68">
    <property type="entry name" value="PALMITOYL-PROTEIN HYDROLASE"/>
    <property type="match status" value="1"/>
</dbReference>
<keyword evidence="6" id="KW-0276">Fatty acid metabolism</keyword>
<reference evidence="12 13" key="1">
    <citation type="journal article" date="2007" name="Science">
        <title>Sea anemone genome reveals ancestral eumetazoan gene repertoire and genomic organization.</title>
        <authorList>
            <person name="Putnam N.H."/>
            <person name="Srivastava M."/>
            <person name="Hellsten U."/>
            <person name="Dirks B."/>
            <person name="Chapman J."/>
            <person name="Salamov A."/>
            <person name="Terry A."/>
            <person name="Shapiro H."/>
            <person name="Lindquist E."/>
            <person name="Kapitonov V.V."/>
            <person name="Jurka J."/>
            <person name="Genikhovich G."/>
            <person name="Grigoriev I.V."/>
            <person name="Lucas S.M."/>
            <person name="Steele R.E."/>
            <person name="Finnerty J.R."/>
            <person name="Technau U."/>
            <person name="Martindale M.Q."/>
            <person name="Rokhsar D.S."/>
        </authorList>
    </citation>
    <scope>NUCLEOTIDE SEQUENCE [LARGE SCALE GENOMIC DNA]</scope>
    <source>
        <strain evidence="13">CH2 X CH6</strain>
    </source>
</reference>
<dbReference type="GO" id="GO:0008474">
    <property type="term" value="F:palmitoyl-(protein) hydrolase activity"/>
    <property type="evidence" value="ECO:0000318"/>
    <property type="project" value="GO_Central"/>
</dbReference>
<evidence type="ECO:0000256" key="10">
    <source>
        <dbReference type="ARBA" id="ARBA00048656"/>
    </source>
</evidence>
<dbReference type="EMBL" id="DS469706">
    <property type="protein sequence ID" value="EDO35191.1"/>
    <property type="molecule type" value="Genomic_DNA"/>
</dbReference>
<accession>A7SM87</accession>
<comment type="subcellular location">
    <subcellularLocation>
        <location evidence="1">Cytoplasm</location>
    </subcellularLocation>
</comment>
<dbReference type="GO" id="GO:0006631">
    <property type="term" value="P:fatty acid metabolic process"/>
    <property type="evidence" value="ECO:0007669"/>
    <property type="project" value="UniProtKB-KW"/>
</dbReference>
<dbReference type="OMA" id="GLTYPHK"/>
<dbReference type="FunCoup" id="A7SM87">
    <property type="interactions" value="698"/>
</dbReference>
<evidence type="ECO:0000256" key="5">
    <source>
        <dbReference type="ARBA" id="ARBA00022801"/>
    </source>
</evidence>
<evidence type="ECO:0000313" key="13">
    <source>
        <dbReference type="Proteomes" id="UP000001593"/>
    </source>
</evidence>
<evidence type="ECO:0000256" key="4">
    <source>
        <dbReference type="ARBA" id="ARBA00022490"/>
    </source>
</evidence>
<comment type="catalytic activity">
    <reaction evidence="10">
        <text>1-hexadecanoyl-sn-glycero-3-phosphocholine + H2O = sn-glycerol 3-phosphocholine + hexadecanoate + H(+)</text>
        <dbReference type="Rhea" id="RHEA:40435"/>
        <dbReference type="ChEBI" id="CHEBI:7896"/>
        <dbReference type="ChEBI" id="CHEBI:15377"/>
        <dbReference type="ChEBI" id="CHEBI:15378"/>
        <dbReference type="ChEBI" id="CHEBI:16870"/>
        <dbReference type="ChEBI" id="CHEBI:72998"/>
    </reaction>
    <physiologicalReaction direction="left-to-right" evidence="10">
        <dbReference type="Rhea" id="RHEA:40436"/>
    </physiologicalReaction>
</comment>
<protein>
    <recommendedName>
        <fullName evidence="3">palmitoyl-protein hydrolase</fullName>
        <ecNumber evidence="3">3.1.2.22</ecNumber>
    </recommendedName>
    <alternativeName>
        <fullName evidence="8">Palmitoyl-protein hydrolase</fullName>
    </alternativeName>
</protein>
<evidence type="ECO:0000256" key="3">
    <source>
        <dbReference type="ARBA" id="ARBA00012423"/>
    </source>
</evidence>
<comment type="similarity">
    <text evidence="2">Belongs to the AB hydrolase superfamily. AB hydrolase 2 family.</text>
</comment>
<evidence type="ECO:0000256" key="2">
    <source>
        <dbReference type="ARBA" id="ARBA00006499"/>
    </source>
</evidence>
<keyword evidence="7" id="KW-0443">Lipid metabolism</keyword>
<dbReference type="GO" id="GO:0005737">
    <property type="term" value="C:cytoplasm"/>
    <property type="evidence" value="ECO:0000318"/>
    <property type="project" value="GO_Central"/>
</dbReference>
<evidence type="ECO:0000259" key="11">
    <source>
        <dbReference type="Pfam" id="PF02230"/>
    </source>
</evidence>
<evidence type="ECO:0000256" key="1">
    <source>
        <dbReference type="ARBA" id="ARBA00004496"/>
    </source>
</evidence>
<evidence type="ECO:0000256" key="8">
    <source>
        <dbReference type="ARBA" id="ARBA00031195"/>
    </source>
</evidence>
<keyword evidence="5" id="KW-0378">Hydrolase</keyword>
<keyword evidence="4" id="KW-0963">Cytoplasm</keyword>
<evidence type="ECO:0000256" key="6">
    <source>
        <dbReference type="ARBA" id="ARBA00022832"/>
    </source>
</evidence>
<dbReference type="SUPFAM" id="SSF53474">
    <property type="entry name" value="alpha/beta-Hydrolases"/>
    <property type="match status" value="1"/>
</dbReference>
<name>A7SM87_NEMVE</name>
<comment type="catalytic activity">
    <reaction evidence="9">
        <text>S-hexadecanoyl-L-cysteinyl-[protein] + H2O = L-cysteinyl-[protein] + hexadecanoate + H(+)</text>
        <dbReference type="Rhea" id="RHEA:19233"/>
        <dbReference type="Rhea" id="RHEA-COMP:10131"/>
        <dbReference type="Rhea" id="RHEA-COMP:11032"/>
        <dbReference type="ChEBI" id="CHEBI:7896"/>
        <dbReference type="ChEBI" id="CHEBI:15377"/>
        <dbReference type="ChEBI" id="CHEBI:15378"/>
        <dbReference type="ChEBI" id="CHEBI:29950"/>
        <dbReference type="ChEBI" id="CHEBI:74151"/>
        <dbReference type="EC" id="3.1.2.22"/>
    </reaction>
</comment>
<dbReference type="FunFam" id="3.40.50.1820:FF:000010">
    <property type="entry name" value="Acyl-protein thioesterase 2"/>
    <property type="match status" value="1"/>
</dbReference>
<dbReference type="InterPro" id="IPR003140">
    <property type="entry name" value="PLipase/COase/thioEstase"/>
</dbReference>
<dbReference type="InterPro" id="IPR029058">
    <property type="entry name" value="AB_hydrolase_fold"/>
</dbReference>
<sequence>MSMTGARRDRCQVIFLHGLGDTGHGWMAGFEEILPKHVKYIGPNAKTMRVTLNMGMQMPSWFDIYGLQPDAPEDQVNIKASADYLTSLVKKEEESGIPTNRIVIGGFSQGGAVALYNTWSTQHNYAGVIGLSTWMPLHKAFLSEVKPSITNKDIPILLGHGNADPLVDYEKMGRQTFGLLKTVYSATDFKTYSRMGHSSCPEEMNDVKEFIMRVLPEN</sequence>
<gene>
    <name evidence="12" type="ORF">NEMVEDRAFT_v1g230518</name>
</gene>
<dbReference type="AlphaFoldDB" id="A7SM87"/>
<dbReference type="InterPro" id="IPR050565">
    <property type="entry name" value="LYPA1-2/EST-like"/>
</dbReference>
<evidence type="ECO:0000256" key="9">
    <source>
        <dbReference type="ARBA" id="ARBA00047337"/>
    </source>
</evidence>
<keyword evidence="13" id="KW-1185">Reference proteome</keyword>
<evidence type="ECO:0000313" key="12">
    <source>
        <dbReference type="EMBL" id="EDO35191.1"/>
    </source>
</evidence>
<dbReference type="EC" id="3.1.2.22" evidence="3"/>
<dbReference type="eggNOG" id="KOG2112">
    <property type="taxonomic scope" value="Eukaryota"/>
</dbReference>
<dbReference type="STRING" id="45351.A7SM87"/>
<dbReference type="InParanoid" id="A7SM87"/>
<dbReference type="Gene3D" id="3.40.50.1820">
    <property type="entry name" value="alpha/beta hydrolase"/>
    <property type="match status" value="1"/>
</dbReference>
<organism evidence="12 13">
    <name type="scientific">Nematostella vectensis</name>
    <name type="common">Starlet sea anemone</name>
    <dbReference type="NCBI Taxonomy" id="45351"/>
    <lineage>
        <taxon>Eukaryota</taxon>
        <taxon>Metazoa</taxon>
        <taxon>Cnidaria</taxon>
        <taxon>Anthozoa</taxon>
        <taxon>Hexacorallia</taxon>
        <taxon>Actiniaria</taxon>
        <taxon>Edwardsiidae</taxon>
        <taxon>Nematostella</taxon>
    </lineage>
</organism>
<dbReference type="HOGENOM" id="CLU_049413_3_5_1"/>